<accession>A0A1G2QFV1</accession>
<dbReference type="EMBL" id="MHTH01000002">
    <property type="protein sequence ID" value="OHA59268.1"/>
    <property type="molecule type" value="Genomic_DNA"/>
</dbReference>
<gene>
    <name evidence="1" type="ORF">A2370_01820</name>
</gene>
<evidence type="ECO:0000313" key="2">
    <source>
        <dbReference type="Proteomes" id="UP000176222"/>
    </source>
</evidence>
<dbReference type="Proteomes" id="UP000176222">
    <property type="component" value="Unassembled WGS sequence"/>
</dbReference>
<proteinExistence type="predicted"/>
<reference evidence="1 2" key="1">
    <citation type="journal article" date="2016" name="Nat. Commun.">
        <title>Thousands of microbial genomes shed light on interconnected biogeochemical processes in an aquifer system.</title>
        <authorList>
            <person name="Anantharaman K."/>
            <person name="Brown C.T."/>
            <person name="Hug L.A."/>
            <person name="Sharon I."/>
            <person name="Castelle C.J."/>
            <person name="Probst A.J."/>
            <person name="Thomas B.C."/>
            <person name="Singh A."/>
            <person name="Wilkins M.J."/>
            <person name="Karaoz U."/>
            <person name="Brodie E.L."/>
            <person name="Williams K.H."/>
            <person name="Hubbard S.S."/>
            <person name="Banfield J.F."/>
        </authorList>
    </citation>
    <scope>NUCLEOTIDE SEQUENCE [LARGE SCALE GENOMIC DNA]</scope>
</reference>
<protein>
    <submittedName>
        <fullName evidence="1">Uncharacterized protein</fullName>
    </submittedName>
</protein>
<dbReference type="AlphaFoldDB" id="A0A1G2QFV1"/>
<evidence type="ECO:0000313" key="1">
    <source>
        <dbReference type="EMBL" id="OHA59268.1"/>
    </source>
</evidence>
<organism evidence="1 2">
    <name type="scientific">Candidatus Vogelbacteria bacterium RIFOXYB1_FULL_42_16</name>
    <dbReference type="NCBI Taxonomy" id="1802436"/>
    <lineage>
        <taxon>Bacteria</taxon>
        <taxon>Candidatus Vogeliibacteriota</taxon>
    </lineage>
</organism>
<sequence length="74" mass="8809">MTDKILFSLTSARRELIYEGCGKRHPDARTKLVEMVDEEIESGLEEKRGKEEEEEERKKKREIQAGLKACKRWW</sequence>
<name>A0A1G2QFV1_9BACT</name>
<comment type="caution">
    <text evidence="1">The sequence shown here is derived from an EMBL/GenBank/DDBJ whole genome shotgun (WGS) entry which is preliminary data.</text>
</comment>